<accession>A0A081CL36</accession>
<feature type="region of interest" description="Disordered" evidence="1">
    <location>
        <begin position="436"/>
        <end position="469"/>
    </location>
</feature>
<dbReference type="GeneID" id="26306490"/>
<reference evidence="3" key="1">
    <citation type="journal article" date="2014" name="Genome Announc.">
        <title>Draft Genome Sequence of the Yeast Pseudozyma antarctica Type Strain JCM10317, a Producer of the Glycolipid Biosurfactants, Mannosylerythritol Lipids.</title>
        <authorList>
            <person name="Saika A."/>
            <person name="Koike H."/>
            <person name="Hori T."/>
            <person name="Fukuoka T."/>
            <person name="Sato S."/>
            <person name="Habe H."/>
            <person name="Kitamoto D."/>
            <person name="Morita T."/>
        </authorList>
    </citation>
    <scope>NUCLEOTIDE SEQUENCE [LARGE SCALE GENOMIC DNA]</scope>
    <source>
        <strain evidence="3">JCM 10317</strain>
    </source>
</reference>
<dbReference type="Proteomes" id="UP000053758">
    <property type="component" value="Unassembled WGS sequence"/>
</dbReference>
<name>A0A081CL36_PSEA2</name>
<gene>
    <name evidence="2" type="ORF">PAN0_018d5609</name>
</gene>
<feature type="region of interest" description="Disordered" evidence="1">
    <location>
        <begin position="1"/>
        <end position="22"/>
    </location>
</feature>
<evidence type="ECO:0000313" key="3">
    <source>
        <dbReference type="Proteomes" id="UP000053758"/>
    </source>
</evidence>
<sequence>MTKHSSYEYTSHRVVRKDKSEHEKRTEVEAAFKRISKGPTFVNRVRLLADSLDAIVKSLDGFAAELEEHNKLSVAKVKKLREPMRITEESTTRLAAELVASIHRENKMSTELHVKGSITASRPDSTSASLRTRTPRIASPTLSFFRSLAMPPISNIVQPRLRGALVLSQEQIDEFFGDPAKLRQRQQAHDMSPASPGRPEARGIVAPRALQHASSSESASRDGESPIEVINPFTKHSDPFTLHGTTYWNYMVTPPLYYVSRYPWEGTFRFICKITEANVARTYPQTVREKITVSFDDDFDMKVWACAGSQLYNALGLECQLFRRGTLVVLENVEVVWNRNEKVIVFGIGSNIARLDDSDKYGPTWRDVEGALDILKHYGKHLNRHQPPDIALRRLMRAVFLSSEQIEEIFNDPAKLQQCRRAYLACPAGRMAVPRNYRRVAPQESSTSGPAGTGEEPQDESDTVQDDDANNAILVSLFDRIDFSDRA</sequence>
<protein>
    <submittedName>
        <fullName evidence="2">Uncharacterized protein</fullName>
    </submittedName>
</protein>
<feature type="compositionally biased region" description="Acidic residues" evidence="1">
    <location>
        <begin position="456"/>
        <end position="469"/>
    </location>
</feature>
<feature type="region of interest" description="Disordered" evidence="1">
    <location>
        <begin position="182"/>
        <end position="201"/>
    </location>
</feature>
<evidence type="ECO:0000313" key="2">
    <source>
        <dbReference type="EMBL" id="GAK67382.1"/>
    </source>
</evidence>
<dbReference type="HOGENOM" id="CLU_560185_0_0_1"/>
<evidence type="ECO:0000256" key="1">
    <source>
        <dbReference type="SAM" id="MobiDB-lite"/>
    </source>
</evidence>
<organism evidence="2 3">
    <name type="scientific">Pseudozyma antarctica</name>
    <name type="common">Yeast</name>
    <name type="synonym">Candida antarctica</name>
    <dbReference type="NCBI Taxonomy" id="84753"/>
    <lineage>
        <taxon>Eukaryota</taxon>
        <taxon>Fungi</taxon>
        <taxon>Dikarya</taxon>
        <taxon>Basidiomycota</taxon>
        <taxon>Ustilaginomycotina</taxon>
        <taxon>Ustilaginomycetes</taxon>
        <taxon>Ustilaginales</taxon>
        <taxon>Ustilaginaceae</taxon>
        <taxon>Moesziomyces</taxon>
    </lineage>
</organism>
<proteinExistence type="predicted"/>
<dbReference type="EMBL" id="DF830085">
    <property type="protein sequence ID" value="GAK67382.1"/>
    <property type="molecule type" value="Genomic_DNA"/>
</dbReference>
<dbReference type="AlphaFoldDB" id="A0A081CL36"/>
<dbReference type="RefSeq" id="XP_014654324.1">
    <property type="nucleotide sequence ID" value="XM_014798838.1"/>
</dbReference>
<keyword evidence="3" id="KW-1185">Reference proteome</keyword>